<evidence type="ECO:0008006" key="3">
    <source>
        <dbReference type="Google" id="ProtNLM"/>
    </source>
</evidence>
<accession>A0A8J3RIJ1</accession>
<proteinExistence type="predicted"/>
<evidence type="ECO:0000313" key="2">
    <source>
        <dbReference type="Proteomes" id="UP000616724"/>
    </source>
</evidence>
<organism evidence="1 2">
    <name type="scientific">Planobispora longispora</name>
    <dbReference type="NCBI Taxonomy" id="28887"/>
    <lineage>
        <taxon>Bacteria</taxon>
        <taxon>Bacillati</taxon>
        <taxon>Actinomycetota</taxon>
        <taxon>Actinomycetes</taxon>
        <taxon>Streptosporangiales</taxon>
        <taxon>Streptosporangiaceae</taxon>
        <taxon>Planobispora</taxon>
    </lineage>
</organism>
<dbReference type="InterPro" id="IPR021276">
    <property type="entry name" value="DUF2855"/>
</dbReference>
<sequence length="359" mass="39008">MHERTVPELDRWDLVVKRDDLSAIEVRAASPVALEDGEVLLTVEKFGLTTNNATYARFGESDIPFFDAFPGPEGYGRVPVWGFVRVAESRHPEISVGARYFGYVPMSTHHVVKPAVTPRGFADTTPTRHFLHPWYWTFELAAEPDELDDRRALIHPVYPAAYNLADLLVAQEAQGAVSAVITSASSKVAIGLVEELAHRGSKLTTAGVTAAASFVTGLGLYDTVTPYGEWPEVDGPIVFVDLTGDAGTRLAVAERYEKDLAATVLIGFTHSTAAVPPPDGLRGPAAEVFFTPAVEWEKAEAEGAQTYYSRYGASERRFLESTASWLTIRNGQGPEAIGEAYRALLTGAQSPDVSYVLHP</sequence>
<comment type="caution">
    <text evidence="1">The sequence shown here is derived from an EMBL/GenBank/DDBJ whole genome shotgun (WGS) entry which is preliminary data.</text>
</comment>
<dbReference type="EMBL" id="BOOH01000016">
    <property type="protein sequence ID" value="GIH75465.1"/>
    <property type="molecule type" value="Genomic_DNA"/>
</dbReference>
<dbReference type="AlphaFoldDB" id="A0A8J3RIJ1"/>
<gene>
    <name evidence="1" type="ORF">Plo01_18940</name>
</gene>
<reference evidence="1 2" key="1">
    <citation type="submission" date="2021-01" db="EMBL/GenBank/DDBJ databases">
        <title>Whole genome shotgun sequence of Planobispora longispora NBRC 13918.</title>
        <authorList>
            <person name="Komaki H."/>
            <person name="Tamura T."/>
        </authorList>
    </citation>
    <scope>NUCLEOTIDE SEQUENCE [LARGE SCALE GENOMIC DNA]</scope>
    <source>
        <strain evidence="1 2">NBRC 13918</strain>
    </source>
</reference>
<evidence type="ECO:0000313" key="1">
    <source>
        <dbReference type="EMBL" id="GIH75465.1"/>
    </source>
</evidence>
<dbReference type="Proteomes" id="UP000616724">
    <property type="component" value="Unassembled WGS sequence"/>
</dbReference>
<keyword evidence="2" id="KW-1185">Reference proteome</keyword>
<protein>
    <recommendedName>
        <fullName evidence="3">DUF2855 family protein</fullName>
    </recommendedName>
</protein>
<dbReference type="Pfam" id="PF11017">
    <property type="entry name" value="DUF2855"/>
    <property type="match status" value="1"/>
</dbReference>
<name>A0A8J3RIJ1_9ACTN</name>